<keyword evidence="2" id="KW-0812">Transmembrane</keyword>
<protein>
    <recommendedName>
        <fullName evidence="5">OmpA-like domain-containing protein</fullName>
    </recommendedName>
</protein>
<dbReference type="Gene3D" id="3.30.1330.60">
    <property type="entry name" value="OmpA-like domain"/>
    <property type="match status" value="1"/>
</dbReference>
<evidence type="ECO:0000313" key="4">
    <source>
        <dbReference type="Proteomes" id="UP001320148"/>
    </source>
</evidence>
<feature type="transmembrane region" description="Helical" evidence="2">
    <location>
        <begin position="17"/>
        <end position="39"/>
    </location>
</feature>
<name>A0ABM7PC09_9BACT</name>
<reference evidence="3 4" key="1">
    <citation type="submission" date="2021-02" db="EMBL/GenBank/DDBJ databases">
        <title>Complete genome of Desulfoluna sp. strain ASN36.</title>
        <authorList>
            <person name="Takahashi A."/>
            <person name="Kojima H."/>
            <person name="Fukui M."/>
        </authorList>
    </citation>
    <scope>NUCLEOTIDE SEQUENCE [LARGE SCALE GENOMIC DNA]</scope>
    <source>
        <strain evidence="3 4">ASN36</strain>
    </source>
</reference>
<keyword evidence="2" id="KW-0472">Membrane</keyword>
<evidence type="ECO:0008006" key="5">
    <source>
        <dbReference type="Google" id="ProtNLM"/>
    </source>
</evidence>
<feature type="compositionally biased region" description="Low complexity" evidence="1">
    <location>
        <begin position="474"/>
        <end position="486"/>
    </location>
</feature>
<keyword evidence="4" id="KW-1185">Reference proteome</keyword>
<sequence length="860" mass="92795">MTVKIPTTLNAFLGSRAAIIISGLAVLFLAILTAIPFAVKHGATSWLLKNGMSEAHIDNVDINPFAGTFAIEGLQLHARSGETSSLDRLAVNIAMTGFIKKHVGIESLHLEGLNVVVDLGDKLTIGGLVLPEGETTAEEAAPTKAEKAPENPWLIGIDALSINDTSVALSIPKLALRMDLDEVSLTSLHAWTPEQEALLEIKGAVNQSPLLMSLDLTPFALVPAIRGGIQLQKFSLNRFDRMAEPHITALRGEVSVDTRIDVTHDPKRGTTFSQIGTLSVGNLGGIMEAQGVDLNTFDITWLGDIWASVDANGALTDLRTMGRLANTRLDTVLKDRELQVHHEGLIWDGEMRFQPQLDDGLTVRGNLSLKNASSTDTASGNTLTSLSNLFVYDIKARGLTKIRTPHIALKGLKAMPPLAGIGSIDLTGIALENLSTLRAETFIIGDVTTTIERDADGTLSPLKNLEALAKYQTAEPAPEPSEAAPLPAAPAPPEESAQPSFTFKIGTFRIKGDELILFTDHSVTPAFKKNINLKRFELLGIDSSAPEKDVPLTLEAELGTYETIFVNGTVRPFDPGITANLDASITNINLAPLSPYSSQALGYLTETGTFTIESKVKINAGVLDTTNKLILHKLELVPDDEGSMDRLMKTLTMPLDYAFSILEDSNETITLDIPVEGDINNPDVSLDSIIQIAMTKAITTASVSYLSYMLQPYGAVLMVAESAGEFITQIRLDPVFFDVGAVEPNQAGLDYLKMVAGLMKKKEVLKLTVCANAVTEDIVVEVPPEDETQKATNETAPPAQDEITAPVKVDKALYLALARQRAEAIRDILLEDGINARRIILCHPHFTVSEQKKPQALLTL</sequence>
<keyword evidence="2" id="KW-1133">Transmembrane helix</keyword>
<dbReference type="InterPro" id="IPR008023">
    <property type="entry name" value="DUF748"/>
</dbReference>
<evidence type="ECO:0000256" key="2">
    <source>
        <dbReference type="SAM" id="Phobius"/>
    </source>
</evidence>
<evidence type="ECO:0000256" key="1">
    <source>
        <dbReference type="SAM" id="MobiDB-lite"/>
    </source>
</evidence>
<organism evidence="3 4">
    <name type="scientific">Desulfoluna limicola</name>
    <dbReference type="NCBI Taxonomy" id="2810562"/>
    <lineage>
        <taxon>Bacteria</taxon>
        <taxon>Pseudomonadati</taxon>
        <taxon>Thermodesulfobacteriota</taxon>
        <taxon>Desulfobacteria</taxon>
        <taxon>Desulfobacterales</taxon>
        <taxon>Desulfolunaceae</taxon>
        <taxon>Desulfoluna</taxon>
    </lineage>
</organism>
<dbReference type="InterPro" id="IPR036737">
    <property type="entry name" value="OmpA-like_sf"/>
</dbReference>
<evidence type="ECO:0000313" key="3">
    <source>
        <dbReference type="EMBL" id="BCS94733.1"/>
    </source>
</evidence>
<feature type="region of interest" description="Disordered" evidence="1">
    <location>
        <begin position="472"/>
        <end position="499"/>
    </location>
</feature>
<proteinExistence type="predicted"/>
<dbReference type="EMBL" id="AP024488">
    <property type="protein sequence ID" value="BCS94733.1"/>
    <property type="molecule type" value="Genomic_DNA"/>
</dbReference>
<dbReference type="Proteomes" id="UP001320148">
    <property type="component" value="Chromosome"/>
</dbReference>
<accession>A0ABM7PC09</accession>
<dbReference type="RefSeq" id="WP_236891031.1">
    <property type="nucleotide sequence ID" value="NZ_AP024488.1"/>
</dbReference>
<gene>
    <name evidence="3" type="ORF">DSLASN_03650</name>
</gene>
<dbReference type="Pfam" id="PF05359">
    <property type="entry name" value="DUF748"/>
    <property type="match status" value="2"/>
</dbReference>